<name>A0A317SM70_9PEZI</name>
<reference evidence="1 2" key="1">
    <citation type="submission" date="2018-03" db="EMBL/GenBank/DDBJ databases">
        <title>Genomes of Pezizomycetes fungi and the evolution of truffles.</title>
        <authorList>
            <person name="Murat C."/>
            <person name="Payen T."/>
            <person name="Noel B."/>
            <person name="Kuo A."/>
            <person name="Martin F.M."/>
        </authorList>
    </citation>
    <scope>NUCLEOTIDE SEQUENCE [LARGE SCALE GENOMIC DNA]</scope>
    <source>
        <strain evidence="1">091103-1</strain>
    </source>
</reference>
<proteinExistence type="predicted"/>
<dbReference type="AlphaFoldDB" id="A0A317SM70"/>
<protein>
    <submittedName>
        <fullName evidence="1">Uncharacterized protein</fullName>
    </submittedName>
</protein>
<keyword evidence="2" id="KW-1185">Reference proteome</keyword>
<organism evidence="1 2">
    <name type="scientific">Tuber magnatum</name>
    <name type="common">white Piedmont truffle</name>
    <dbReference type="NCBI Taxonomy" id="42249"/>
    <lineage>
        <taxon>Eukaryota</taxon>
        <taxon>Fungi</taxon>
        <taxon>Dikarya</taxon>
        <taxon>Ascomycota</taxon>
        <taxon>Pezizomycotina</taxon>
        <taxon>Pezizomycetes</taxon>
        <taxon>Pezizales</taxon>
        <taxon>Tuberaceae</taxon>
        <taxon>Tuber</taxon>
    </lineage>
</organism>
<dbReference type="EMBL" id="PYWC01000044">
    <property type="protein sequence ID" value="PWW75552.1"/>
    <property type="molecule type" value="Genomic_DNA"/>
</dbReference>
<comment type="caution">
    <text evidence="1">The sequence shown here is derived from an EMBL/GenBank/DDBJ whole genome shotgun (WGS) entry which is preliminary data.</text>
</comment>
<evidence type="ECO:0000313" key="1">
    <source>
        <dbReference type="EMBL" id="PWW75552.1"/>
    </source>
</evidence>
<sequence length="75" mass="8342">MRNQRVILVSIPSGVLTPVVPPACCSTRQAAYRTIAIRAHHFCRLALSPRRVFGYASPPYIRRSLPTPRGPATDR</sequence>
<evidence type="ECO:0000313" key="2">
    <source>
        <dbReference type="Proteomes" id="UP000246991"/>
    </source>
</evidence>
<feature type="non-terminal residue" evidence="1">
    <location>
        <position position="75"/>
    </location>
</feature>
<gene>
    <name evidence="1" type="ORF">C7212DRAFT_325334</name>
</gene>
<dbReference type="Proteomes" id="UP000246991">
    <property type="component" value="Unassembled WGS sequence"/>
</dbReference>
<accession>A0A317SM70</accession>